<evidence type="ECO:0000313" key="2">
    <source>
        <dbReference type="EMBL" id="GBE59941.1"/>
    </source>
</evidence>
<feature type="region of interest" description="Disordered" evidence="1">
    <location>
        <begin position="481"/>
        <end position="500"/>
    </location>
</feature>
<dbReference type="OrthoDB" id="366400at2759"/>
<organism evidence="2 3">
    <name type="scientific">Babesia ovata</name>
    <dbReference type="NCBI Taxonomy" id="189622"/>
    <lineage>
        <taxon>Eukaryota</taxon>
        <taxon>Sar</taxon>
        <taxon>Alveolata</taxon>
        <taxon>Apicomplexa</taxon>
        <taxon>Aconoidasida</taxon>
        <taxon>Piroplasmida</taxon>
        <taxon>Babesiidae</taxon>
        <taxon>Babesia</taxon>
    </lineage>
</organism>
<dbReference type="RefSeq" id="XP_028866184.1">
    <property type="nucleotide sequence ID" value="XM_029010351.1"/>
</dbReference>
<reference evidence="2 3" key="1">
    <citation type="journal article" date="2017" name="BMC Genomics">
        <title>Whole-genome assembly of Babesia ovata and comparative genomics between closely related pathogens.</title>
        <authorList>
            <person name="Yamagishi J."/>
            <person name="Asada M."/>
            <person name="Hakimi H."/>
            <person name="Tanaka T.Q."/>
            <person name="Sugimoto C."/>
            <person name="Kawazu S."/>
        </authorList>
    </citation>
    <scope>NUCLEOTIDE SEQUENCE [LARGE SCALE GENOMIC DNA]</scope>
    <source>
        <strain evidence="2 3">Miyake</strain>
    </source>
</reference>
<dbReference type="AlphaFoldDB" id="A0A2H6KAB5"/>
<dbReference type="VEuPathDB" id="PiroplasmaDB:BOVATA_014340"/>
<feature type="region of interest" description="Disordered" evidence="1">
    <location>
        <begin position="737"/>
        <end position="796"/>
    </location>
</feature>
<feature type="region of interest" description="Disordered" evidence="1">
    <location>
        <begin position="630"/>
        <end position="700"/>
    </location>
</feature>
<protein>
    <submittedName>
        <fullName evidence="2">1-phosphatidylinositol 4,5-bisphosphate phosphodiesterase beta-2-like protein, putative</fullName>
    </submittedName>
</protein>
<sequence length="840" mass="91304">MMASINRGSTSSAGTANTETTAGVPDASEASNSAKGKSQPKLPRTYTHQVLVGFLNDVFSSCTFITRPSITGNLVDLLKDSPATDGRHMLVMRLEKKGLVYEVVRHDFDSELEEDASPDDTLNTKAEVLVNGLALAFRKNMSGPTLLNQVPTSILKSFVDKPLNRGGLWAYMSLPCFLGSESADPATLKERRERILSNAAEGMPPISDITIVSLLRVLFYLKAAQFLRPLCAVLCQEYLKNYSDASDLIHVFYFGYSCGVLSGEYLSRHVNSGFNAVNVLSSLASSELVLLLSCFSDPAALEMLPLKKVMMILTEAVETLSATCALCLICVLVKLEYNFEANSHFSRSLLARLAMSFDNVPLHAVPLVSALGFVGLDFPHFNQVLDNVLVKFHLIEHKNLVLTGASYAFAHRLMTDGELLKLDAPRSNHVSHCLEFYVKNVLAKTLSDNYHLVGYYSDVLEELSTFPNTPKGVDVASLNSRASPRQLSKPGPPTISSPGFLGHTTTNSGSYSEMSTSVHSSKLFYLNLFEDCCLRYEELDFDSLCLFLFSLLTFHIDISPLHEAMLVAQDLMLRKGHNPVKIQVVPESEINRQHIMCYAILQYSQNPADGTAALEFGDVRSYCPEEVVEVAPPAPSPESTPEPAPAISIETAAPAPPEPPQVDVKPPADIAPDASPAKSTPATPSADTPEAESTAVKPDDSVSKALQALGITLDASSPAKNLTVEGLLGALTLLASPVAPPNTPAVRKPARKAKGVSREKVVARASEPPKAPAREPSVKREVAKNASDSVTDQHGVQQADLGVPGVLLYAIRRQYRYRATLVKHRVSIHYSFEKVQRRAR</sequence>
<accession>A0A2H6KAB5</accession>
<dbReference type="EMBL" id="BDSA01000001">
    <property type="protein sequence ID" value="GBE59941.1"/>
    <property type="molecule type" value="Genomic_DNA"/>
</dbReference>
<comment type="caution">
    <text evidence="2">The sequence shown here is derived from an EMBL/GenBank/DDBJ whole genome shotgun (WGS) entry which is preliminary data.</text>
</comment>
<feature type="compositionally biased region" description="Polar residues" evidence="1">
    <location>
        <begin position="786"/>
        <end position="796"/>
    </location>
</feature>
<feature type="compositionally biased region" description="Polar residues" evidence="1">
    <location>
        <begin position="1"/>
        <end position="21"/>
    </location>
</feature>
<feature type="compositionally biased region" description="Basic and acidic residues" evidence="1">
    <location>
        <begin position="772"/>
        <end position="783"/>
    </location>
</feature>
<evidence type="ECO:0000256" key="1">
    <source>
        <dbReference type="SAM" id="MobiDB-lite"/>
    </source>
</evidence>
<gene>
    <name evidence="2" type="ORF">BOVATA_014340</name>
</gene>
<dbReference type="Proteomes" id="UP000236319">
    <property type="component" value="Unassembled WGS sequence"/>
</dbReference>
<feature type="compositionally biased region" description="Pro residues" evidence="1">
    <location>
        <begin position="632"/>
        <end position="644"/>
    </location>
</feature>
<name>A0A2H6KAB5_9APIC</name>
<keyword evidence="3" id="KW-1185">Reference proteome</keyword>
<proteinExistence type="predicted"/>
<feature type="region of interest" description="Disordered" evidence="1">
    <location>
        <begin position="1"/>
        <end position="41"/>
    </location>
</feature>
<evidence type="ECO:0000313" key="3">
    <source>
        <dbReference type="Proteomes" id="UP000236319"/>
    </source>
</evidence>
<dbReference type="GeneID" id="39873711"/>
<feature type="compositionally biased region" description="Low complexity" evidence="1">
    <location>
        <begin position="661"/>
        <end position="679"/>
    </location>
</feature>